<dbReference type="RefSeq" id="WP_151050903.1">
    <property type="nucleotide sequence ID" value="NZ_CP031700.1"/>
</dbReference>
<organism evidence="1 2">
    <name type="scientific">Neisseria zalophi</name>
    <dbReference type="NCBI Taxonomy" id="640030"/>
    <lineage>
        <taxon>Bacteria</taxon>
        <taxon>Pseudomonadati</taxon>
        <taxon>Pseudomonadota</taxon>
        <taxon>Betaproteobacteria</taxon>
        <taxon>Neisseriales</taxon>
        <taxon>Neisseriaceae</taxon>
        <taxon>Neisseria</taxon>
    </lineage>
</organism>
<sequence>MLELFYNEKNIFINTDDENINKMIEVIQKKTGIYIDPYSDTKLYPSHQKLIIVFLENYPNQYLNLVNFFQKAIELDEIVYCIGY</sequence>
<protein>
    <submittedName>
        <fullName evidence="1">Uncharacterized protein</fullName>
    </submittedName>
</protein>
<name>A0A5J6PY17_9NEIS</name>
<dbReference type="OrthoDB" id="9182282at2"/>
<accession>A0A5J6PY17</accession>
<dbReference type="Proteomes" id="UP000325713">
    <property type="component" value="Chromosome"/>
</dbReference>
<dbReference type="EMBL" id="CP031700">
    <property type="protein sequence ID" value="QEY26013.1"/>
    <property type="molecule type" value="Genomic_DNA"/>
</dbReference>
<keyword evidence="2" id="KW-1185">Reference proteome</keyword>
<gene>
    <name evidence="1" type="ORF">D0T92_05345</name>
</gene>
<proteinExistence type="predicted"/>
<dbReference type="AlphaFoldDB" id="A0A5J6PY17"/>
<reference evidence="1 2" key="1">
    <citation type="submission" date="2018-08" db="EMBL/GenBank/DDBJ databases">
        <title>Neisseria zalophi ATCC BAA-2455 complete genome.</title>
        <authorList>
            <person name="Veseli I.A."/>
            <person name="Buttler R."/>
            <person name="Mascarenhas dos Santos A.C."/>
            <person name="Pombert J.-F."/>
        </authorList>
    </citation>
    <scope>NUCLEOTIDE SEQUENCE [LARGE SCALE GENOMIC DNA]</scope>
    <source>
        <strain evidence="1 2">ATCC BAA-2455</strain>
    </source>
</reference>
<evidence type="ECO:0000313" key="2">
    <source>
        <dbReference type="Proteomes" id="UP000325713"/>
    </source>
</evidence>
<dbReference type="KEGG" id="nzl:D0T92_05345"/>
<evidence type="ECO:0000313" key="1">
    <source>
        <dbReference type="EMBL" id="QEY26013.1"/>
    </source>
</evidence>